<comment type="caution">
    <text evidence="2">The sequence shown here is derived from an EMBL/GenBank/DDBJ whole genome shotgun (WGS) entry which is preliminary data.</text>
</comment>
<dbReference type="Proteomes" id="UP000765891">
    <property type="component" value="Unassembled WGS sequence"/>
</dbReference>
<sequence>MISRENRVIIVFGLLSLVVLYVMTQLIDLPTWAGIAEVIIVGVMVPQLINRTYGE</sequence>
<feature type="transmembrane region" description="Helical" evidence="1">
    <location>
        <begin position="7"/>
        <end position="23"/>
    </location>
</feature>
<dbReference type="Pfam" id="PF25949">
    <property type="entry name" value="DUF7987"/>
    <property type="match status" value="1"/>
</dbReference>
<dbReference type="RefSeq" id="WP_188869251.1">
    <property type="nucleotide sequence ID" value="NZ_BMOO01000001.1"/>
</dbReference>
<gene>
    <name evidence="2" type="ORF">J2752_000885</name>
</gene>
<feature type="transmembrane region" description="Helical" evidence="1">
    <location>
        <begin position="29"/>
        <end position="49"/>
    </location>
</feature>
<accession>A0A8T4GPY6</accession>
<protein>
    <submittedName>
        <fullName evidence="2">Uncharacterized protein</fullName>
    </submittedName>
</protein>
<keyword evidence="1" id="KW-1133">Transmembrane helix</keyword>
<reference evidence="2" key="1">
    <citation type="submission" date="2021-03" db="EMBL/GenBank/DDBJ databases">
        <title>Genomic Encyclopedia of Type Strains, Phase IV (KMG-IV): sequencing the most valuable type-strain genomes for metagenomic binning, comparative biology and taxonomic classification.</title>
        <authorList>
            <person name="Goeker M."/>
        </authorList>
    </citation>
    <scope>NUCLEOTIDE SEQUENCE</scope>
    <source>
        <strain evidence="2">DSM 22443</strain>
    </source>
</reference>
<dbReference type="InterPro" id="IPR058293">
    <property type="entry name" value="DUF7987"/>
</dbReference>
<evidence type="ECO:0000256" key="1">
    <source>
        <dbReference type="SAM" id="Phobius"/>
    </source>
</evidence>
<dbReference type="AlphaFoldDB" id="A0A8T4GPY6"/>
<evidence type="ECO:0000313" key="2">
    <source>
        <dbReference type="EMBL" id="MBP1954004.1"/>
    </source>
</evidence>
<dbReference type="OrthoDB" id="328361at2157"/>
<organism evidence="2 3">
    <name type="scientific">Halarchaeum rubridurum</name>
    <dbReference type="NCBI Taxonomy" id="489911"/>
    <lineage>
        <taxon>Archaea</taxon>
        <taxon>Methanobacteriati</taxon>
        <taxon>Methanobacteriota</taxon>
        <taxon>Stenosarchaea group</taxon>
        <taxon>Halobacteria</taxon>
        <taxon>Halobacteriales</taxon>
        <taxon>Halobacteriaceae</taxon>
    </lineage>
</organism>
<proteinExistence type="predicted"/>
<evidence type="ECO:0000313" key="3">
    <source>
        <dbReference type="Proteomes" id="UP000765891"/>
    </source>
</evidence>
<name>A0A8T4GPY6_9EURY</name>
<keyword evidence="1" id="KW-0812">Transmembrane</keyword>
<dbReference type="EMBL" id="JAGGKO010000001">
    <property type="protein sequence ID" value="MBP1954004.1"/>
    <property type="molecule type" value="Genomic_DNA"/>
</dbReference>
<keyword evidence="1" id="KW-0472">Membrane</keyword>